<dbReference type="Proteomes" id="UP000051977">
    <property type="component" value="Unassembled WGS sequence"/>
</dbReference>
<accession>A0ABR5PCH1</accession>
<gene>
    <name evidence="1" type="ORF">FD12_GL000110</name>
</gene>
<sequence length="50" mass="5924">MHHKAMHIRFSYENSNAKPTLLKKQVGFFNSAKWIGSYWRIVLRKAEVCT</sequence>
<evidence type="ECO:0000313" key="1">
    <source>
        <dbReference type="EMBL" id="KRL16278.1"/>
    </source>
</evidence>
<evidence type="ECO:0000313" key="2">
    <source>
        <dbReference type="Proteomes" id="UP000051977"/>
    </source>
</evidence>
<comment type="caution">
    <text evidence="1">The sequence shown here is derived from an EMBL/GenBank/DDBJ whole genome shotgun (WGS) entry which is preliminary data.</text>
</comment>
<proteinExistence type="predicted"/>
<organism evidence="1 2">
    <name type="scientific">Lentilactobacillus rapi DSM 19907 = JCM 15042</name>
    <dbReference type="NCBI Taxonomy" id="1423795"/>
    <lineage>
        <taxon>Bacteria</taxon>
        <taxon>Bacillati</taxon>
        <taxon>Bacillota</taxon>
        <taxon>Bacilli</taxon>
        <taxon>Lactobacillales</taxon>
        <taxon>Lactobacillaceae</taxon>
        <taxon>Lentilactobacillus</taxon>
    </lineage>
</organism>
<protein>
    <recommendedName>
        <fullName evidence="3">Transposase</fullName>
    </recommendedName>
</protein>
<evidence type="ECO:0008006" key="3">
    <source>
        <dbReference type="Google" id="ProtNLM"/>
    </source>
</evidence>
<name>A0ABR5PCH1_9LACO</name>
<keyword evidence="2" id="KW-1185">Reference proteome</keyword>
<dbReference type="EMBL" id="AZEI01000073">
    <property type="protein sequence ID" value="KRL16278.1"/>
    <property type="molecule type" value="Genomic_DNA"/>
</dbReference>
<reference evidence="1 2" key="1">
    <citation type="journal article" date="2015" name="Genome Announc.">
        <title>Expanding the biotechnology potential of lactobacilli through comparative genomics of 213 strains and associated genera.</title>
        <authorList>
            <person name="Sun Z."/>
            <person name="Harris H.M."/>
            <person name="McCann A."/>
            <person name="Guo C."/>
            <person name="Argimon S."/>
            <person name="Zhang W."/>
            <person name="Yang X."/>
            <person name="Jeffery I.B."/>
            <person name="Cooney J.C."/>
            <person name="Kagawa T.F."/>
            <person name="Liu W."/>
            <person name="Song Y."/>
            <person name="Salvetti E."/>
            <person name="Wrobel A."/>
            <person name="Rasinkangas P."/>
            <person name="Parkhill J."/>
            <person name="Rea M.C."/>
            <person name="O'Sullivan O."/>
            <person name="Ritari J."/>
            <person name="Douillard F.P."/>
            <person name="Paul Ross R."/>
            <person name="Yang R."/>
            <person name="Briner A.E."/>
            <person name="Felis G.E."/>
            <person name="de Vos W.M."/>
            <person name="Barrangou R."/>
            <person name="Klaenhammer T.R."/>
            <person name="Caufield P.W."/>
            <person name="Cui Y."/>
            <person name="Zhang H."/>
            <person name="O'Toole P.W."/>
        </authorList>
    </citation>
    <scope>NUCLEOTIDE SEQUENCE [LARGE SCALE GENOMIC DNA]</scope>
    <source>
        <strain evidence="1 2">DSM 19907</strain>
    </source>
</reference>